<evidence type="ECO:0000313" key="8">
    <source>
        <dbReference type="EMBL" id="MDO1530796.1"/>
    </source>
</evidence>
<keyword evidence="5 7" id="KW-0472">Membrane</keyword>
<proteinExistence type="predicted"/>
<sequence>MSNSAAVLPSKGPLLSGKGWTVFFVALIAVCALAPVLNIMVPAGSALHMSDYAVALVGKIMCYAICALAMDLIWGYTGILSLGHGMFFALGGYMMGMYLMRQIGRDGNYKSDLPDFMVFLDWKTLPWHWTFSDSFVATLVLIVAVPGLIAFVFGFFAFRSRIKGVYFSIITQAMTFAAMLLFFRNETGFGGNNGFTDFKRILGIPIQTQEMRMTLFALTGLTLLGFFLFSKWLIGSKFGRVLQAIRDAETRVMFSGYNPLGYKLTIWVISAIMCGVAGALYVPQVGIINPGEMSAANSIEIAIWAAVGGRATLIGPIIGAFIVNGAKSWLTVAYPEYWLYFLGALFIAVTLFLPDGIVGLVRKWMARAKAPSEGRREARRSMAVEQGVEPAAVAPTPPPLAGVEPKGARA</sequence>
<comment type="subcellular location">
    <subcellularLocation>
        <location evidence="1">Cell membrane</location>
        <topology evidence="1">Multi-pass membrane protein</topology>
    </subcellularLocation>
</comment>
<feature type="transmembrane region" description="Helical" evidence="7">
    <location>
        <begin position="264"/>
        <end position="282"/>
    </location>
</feature>
<dbReference type="InterPro" id="IPR001851">
    <property type="entry name" value="ABC_transp_permease"/>
</dbReference>
<evidence type="ECO:0000256" key="7">
    <source>
        <dbReference type="SAM" id="Phobius"/>
    </source>
</evidence>
<keyword evidence="2" id="KW-1003">Cell membrane</keyword>
<dbReference type="Proteomes" id="UP001169027">
    <property type="component" value="Unassembled WGS sequence"/>
</dbReference>
<dbReference type="NCBIfam" id="TIGR03408">
    <property type="entry name" value="urea_trans_UrtC"/>
    <property type="match status" value="1"/>
</dbReference>
<dbReference type="Pfam" id="PF02653">
    <property type="entry name" value="BPD_transp_2"/>
    <property type="match status" value="1"/>
</dbReference>
<dbReference type="PANTHER" id="PTHR30482:SF4">
    <property type="entry name" value="SLR1201 PROTEIN"/>
    <property type="match status" value="1"/>
</dbReference>
<dbReference type="RefSeq" id="WP_301802414.1">
    <property type="nucleotide sequence ID" value="NZ_JAUJZH010000001.1"/>
</dbReference>
<keyword evidence="4 7" id="KW-1133">Transmembrane helix</keyword>
<feature type="transmembrane region" description="Helical" evidence="7">
    <location>
        <begin position="164"/>
        <end position="183"/>
    </location>
</feature>
<evidence type="ECO:0000256" key="3">
    <source>
        <dbReference type="ARBA" id="ARBA00022692"/>
    </source>
</evidence>
<feature type="transmembrane region" description="Helical" evidence="7">
    <location>
        <begin position="215"/>
        <end position="234"/>
    </location>
</feature>
<feature type="transmembrane region" description="Helical" evidence="7">
    <location>
        <begin position="135"/>
        <end position="158"/>
    </location>
</feature>
<evidence type="ECO:0000256" key="6">
    <source>
        <dbReference type="SAM" id="MobiDB-lite"/>
    </source>
</evidence>
<feature type="transmembrane region" description="Helical" evidence="7">
    <location>
        <begin position="53"/>
        <end position="76"/>
    </location>
</feature>
<reference evidence="8" key="1">
    <citation type="submission" date="2023-06" db="EMBL/GenBank/DDBJ databases">
        <authorList>
            <person name="Jiang Y."/>
            <person name="Liu Q."/>
        </authorList>
    </citation>
    <scope>NUCLEOTIDE SEQUENCE</scope>
    <source>
        <strain evidence="8">CGMCC 1.12090</strain>
    </source>
</reference>
<evidence type="ECO:0000256" key="2">
    <source>
        <dbReference type="ARBA" id="ARBA00022475"/>
    </source>
</evidence>
<evidence type="ECO:0000256" key="1">
    <source>
        <dbReference type="ARBA" id="ARBA00004651"/>
    </source>
</evidence>
<evidence type="ECO:0000256" key="4">
    <source>
        <dbReference type="ARBA" id="ARBA00022989"/>
    </source>
</evidence>
<feature type="region of interest" description="Disordered" evidence="6">
    <location>
        <begin position="374"/>
        <end position="410"/>
    </location>
</feature>
<keyword evidence="9" id="KW-1185">Reference proteome</keyword>
<protein>
    <submittedName>
        <fullName evidence="8">Urea ABC transporter permease subunit UrtC</fullName>
    </submittedName>
</protein>
<organism evidence="8 9">
    <name type="scientific">Variovorax ginsengisoli</name>
    <dbReference type="NCBI Taxonomy" id="363844"/>
    <lineage>
        <taxon>Bacteria</taxon>
        <taxon>Pseudomonadati</taxon>
        <taxon>Pseudomonadota</taxon>
        <taxon>Betaproteobacteria</taxon>
        <taxon>Burkholderiales</taxon>
        <taxon>Comamonadaceae</taxon>
        <taxon>Variovorax</taxon>
    </lineage>
</organism>
<keyword evidence="3 7" id="KW-0812">Transmembrane</keyword>
<dbReference type="InterPro" id="IPR043428">
    <property type="entry name" value="LivM-like"/>
</dbReference>
<evidence type="ECO:0000313" key="9">
    <source>
        <dbReference type="Proteomes" id="UP001169027"/>
    </source>
</evidence>
<dbReference type="PANTHER" id="PTHR30482">
    <property type="entry name" value="HIGH-AFFINITY BRANCHED-CHAIN AMINO ACID TRANSPORT SYSTEM PERMEASE"/>
    <property type="match status" value="1"/>
</dbReference>
<feature type="transmembrane region" description="Helical" evidence="7">
    <location>
        <begin position="20"/>
        <end position="41"/>
    </location>
</feature>
<evidence type="ECO:0000256" key="5">
    <source>
        <dbReference type="ARBA" id="ARBA00023136"/>
    </source>
</evidence>
<name>A0ABT8S0B2_9BURK</name>
<dbReference type="CDD" id="cd06581">
    <property type="entry name" value="TM_PBP1_LivM_like"/>
    <property type="match status" value="1"/>
</dbReference>
<dbReference type="InterPro" id="IPR017778">
    <property type="entry name" value="ABC_transptr_urea_perm_UrtC"/>
</dbReference>
<feature type="transmembrane region" description="Helical" evidence="7">
    <location>
        <begin position="82"/>
        <end position="100"/>
    </location>
</feature>
<gene>
    <name evidence="8" type="primary">urtC</name>
    <name evidence="8" type="ORF">Q2T77_00730</name>
</gene>
<feature type="transmembrane region" description="Helical" evidence="7">
    <location>
        <begin position="303"/>
        <end position="325"/>
    </location>
</feature>
<feature type="transmembrane region" description="Helical" evidence="7">
    <location>
        <begin position="337"/>
        <end position="361"/>
    </location>
</feature>
<comment type="caution">
    <text evidence="8">The sequence shown here is derived from an EMBL/GenBank/DDBJ whole genome shotgun (WGS) entry which is preliminary data.</text>
</comment>
<accession>A0ABT8S0B2</accession>
<dbReference type="EMBL" id="JAUKVY010000001">
    <property type="protein sequence ID" value="MDO1530796.1"/>
    <property type="molecule type" value="Genomic_DNA"/>
</dbReference>